<dbReference type="EMBL" id="CP093547">
    <property type="protein sequence ID" value="UNP28405.1"/>
    <property type="molecule type" value="Genomic_DNA"/>
</dbReference>
<dbReference type="Pfam" id="PF20260">
    <property type="entry name" value="PUA_4"/>
    <property type="match status" value="1"/>
</dbReference>
<dbReference type="EC" id="2.1.1.193" evidence="3 12"/>
<dbReference type="PANTHER" id="PTHR30027">
    <property type="entry name" value="RIBOSOMAL RNA SMALL SUBUNIT METHYLTRANSFERASE E"/>
    <property type="match status" value="1"/>
</dbReference>
<dbReference type="CDD" id="cd18084">
    <property type="entry name" value="RsmE-like"/>
    <property type="match status" value="1"/>
</dbReference>
<evidence type="ECO:0000256" key="6">
    <source>
        <dbReference type="ARBA" id="ARBA00022552"/>
    </source>
</evidence>
<dbReference type="SUPFAM" id="SSF88697">
    <property type="entry name" value="PUA domain-like"/>
    <property type="match status" value="1"/>
</dbReference>
<evidence type="ECO:0000256" key="11">
    <source>
        <dbReference type="ARBA" id="ARBA00047944"/>
    </source>
</evidence>
<keyword evidence="16" id="KW-1185">Reference proteome</keyword>
<dbReference type="Gene3D" id="3.40.1280.10">
    <property type="match status" value="1"/>
</dbReference>
<dbReference type="GO" id="GO:0032259">
    <property type="term" value="P:methylation"/>
    <property type="evidence" value="ECO:0007669"/>
    <property type="project" value="UniProtKB-KW"/>
</dbReference>
<organism evidence="15 16">
    <name type="scientific">Lysobacter gummosus</name>
    <dbReference type="NCBI Taxonomy" id="262324"/>
    <lineage>
        <taxon>Bacteria</taxon>
        <taxon>Pseudomonadati</taxon>
        <taxon>Pseudomonadota</taxon>
        <taxon>Gammaproteobacteria</taxon>
        <taxon>Lysobacterales</taxon>
        <taxon>Lysobacteraceae</taxon>
        <taxon>Lysobacter</taxon>
    </lineage>
</organism>
<dbReference type="InterPro" id="IPR015947">
    <property type="entry name" value="PUA-like_sf"/>
</dbReference>
<dbReference type="NCBIfam" id="NF008692">
    <property type="entry name" value="PRK11713.1-5"/>
    <property type="match status" value="1"/>
</dbReference>
<evidence type="ECO:0000256" key="10">
    <source>
        <dbReference type="ARBA" id="ARBA00025699"/>
    </source>
</evidence>
<evidence type="ECO:0000256" key="5">
    <source>
        <dbReference type="ARBA" id="ARBA00022490"/>
    </source>
</evidence>
<dbReference type="InterPro" id="IPR046887">
    <property type="entry name" value="RsmE_PUA-like"/>
</dbReference>
<dbReference type="RefSeq" id="WP_057943990.1">
    <property type="nucleotide sequence ID" value="NZ_CP011131.1"/>
</dbReference>
<evidence type="ECO:0000259" key="14">
    <source>
        <dbReference type="Pfam" id="PF20260"/>
    </source>
</evidence>
<dbReference type="GO" id="GO:0008168">
    <property type="term" value="F:methyltransferase activity"/>
    <property type="evidence" value="ECO:0007669"/>
    <property type="project" value="UniProtKB-KW"/>
</dbReference>
<evidence type="ECO:0000256" key="1">
    <source>
        <dbReference type="ARBA" id="ARBA00004496"/>
    </source>
</evidence>
<evidence type="ECO:0000259" key="13">
    <source>
        <dbReference type="Pfam" id="PF04452"/>
    </source>
</evidence>
<evidence type="ECO:0000256" key="9">
    <source>
        <dbReference type="ARBA" id="ARBA00022691"/>
    </source>
</evidence>
<comment type="similarity">
    <text evidence="2 12">Belongs to the RNA methyltransferase RsmE family.</text>
</comment>
<dbReference type="InterPro" id="IPR046886">
    <property type="entry name" value="RsmE_MTase_dom"/>
</dbReference>
<evidence type="ECO:0000313" key="15">
    <source>
        <dbReference type="EMBL" id="UNP28405.1"/>
    </source>
</evidence>
<keyword evidence="8 12" id="KW-0808">Transferase</keyword>
<evidence type="ECO:0000313" key="16">
    <source>
        <dbReference type="Proteomes" id="UP000829194"/>
    </source>
</evidence>
<comment type="function">
    <text evidence="10 12">Specifically methylates the N3 position of the uracil ring of uridine 1498 (m3U1498) in 16S rRNA. Acts on the fully assembled 30S ribosomal subunit.</text>
</comment>
<evidence type="ECO:0000256" key="8">
    <source>
        <dbReference type="ARBA" id="ARBA00022679"/>
    </source>
</evidence>
<gene>
    <name evidence="15" type="ORF">MOV92_18160</name>
</gene>
<keyword evidence="7 12" id="KW-0489">Methyltransferase</keyword>
<evidence type="ECO:0000256" key="3">
    <source>
        <dbReference type="ARBA" id="ARBA00012328"/>
    </source>
</evidence>
<accession>A0ABY3X8U9</accession>
<feature type="domain" description="Ribosomal RNA small subunit methyltransferase E methyltransferase" evidence="13">
    <location>
        <begin position="75"/>
        <end position="238"/>
    </location>
</feature>
<evidence type="ECO:0000256" key="4">
    <source>
        <dbReference type="ARBA" id="ARBA00013673"/>
    </source>
</evidence>
<evidence type="ECO:0000256" key="7">
    <source>
        <dbReference type="ARBA" id="ARBA00022603"/>
    </source>
</evidence>
<feature type="domain" description="Ribosomal RNA small subunit methyltransferase E PUA-like" evidence="14">
    <location>
        <begin position="26"/>
        <end position="66"/>
    </location>
</feature>
<dbReference type="PANTHER" id="PTHR30027:SF3">
    <property type="entry name" value="16S RRNA (URACIL(1498)-N(3))-METHYLTRANSFERASE"/>
    <property type="match status" value="1"/>
</dbReference>
<evidence type="ECO:0000256" key="12">
    <source>
        <dbReference type="PIRNR" id="PIRNR015601"/>
    </source>
</evidence>
<sequence length="245" mass="26229">MRLTRVHVDAQLAPGSEVVLPEGPATHLARVLRHEVGDACVLFNGDGRDYHGQISALGKREVRVRIDSAHQIERESPLRLHLLQGVARGEKMDLILQKATELGVSAVLPLWSQRSEVKLDEARAEKRLAHWRSVVASACEQSGRACLPEVAAPRSLAAVLAALPAGGARLILDPDGELAFATLALAFDAPVLLAIGPEGGWSPLDRQQLRDAGFQGLRLGPRILRTETAGLAAIAALQARFGDLA</sequence>
<dbReference type="SUPFAM" id="SSF75217">
    <property type="entry name" value="alpha/beta knot"/>
    <property type="match status" value="1"/>
</dbReference>
<dbReference type="PIRSF" id="PIRSF015601">
    <property type="entry name" value="MTase_slr0722"/>
    <property type="match status" value="1"/>
</dbReference>
<protein>
    <recommendedName>
        <fullName evidence="4 12">Ribosomal RNA small subunit methyltransferase E</fullName>
        <ecNumber evidence="3 12">2.1.1.193</ecNumber>
    </recommendedName>
</protein>
<dbReference type="InterPro" id="IPR029026">
    <property type="entry name" value="tRNA_m1G_MTases_N"/>
</dbReference>
<dbReference type="NCBIfam" id="TIGR00046">
    <property type="entry name" value="RsmE family RNA methyltransferase"/>
    <property type="match status" value="1"/>
</dbReference>
<dbReference type="InterPro" id="IPR029028">
    <property type="entry name" value="Alpha/beta_knot_MTases"/>
</dbReference>
<proteinExistence type="inferred from homology"/>
<dbReference type="Pfam" id="PF04452">
    <property type="entry name" value="Methyltrans_RNA"/>
    <property type="match status" value="1"/>
</dbReference>
<dbReference type="Gene3D" id="2.40.240.20">
    <property type="entry name" value="Hypothetical PUA domain-like, domain 1"/>
    <property type="match status" value="1"/>
</dbReference>
<name>A0ABY3X8U9_9GAMM</name>
<comment type="catalytic activity">
    <reaction evidence="11 12">
        <text>uridine(1498) in 16S rRNA + S-adenosyl-L-methionine = N(3)-methyluridine(1498) in 16S rRNA + S-adenosyl-L-homocysteine + H(+)</text>
        <dbReference type="Rhea" id="RHEA:42920"/>
        <dbReference type="Rhea" id="RHEA-COMP:10283"/>
        <dbReference type="Rhea" id="RHEA-COMP:10284"/>
        <dbReference type="ChEBI" id="CHEBI:15378"/>
        <dbReference type="ChEBI" id="CHEBI:57856"/>
        <dbReference type="ChEBI" id="CHEBI:59789"/>
        <dbReference type="ChEBI" id="CHEBI:65315"/>
        <dbReference type="ChEBI" id="CHEBI:74502"/>
        <dbReference type="EC" id="2.1.1.193"/>
    </reaction>
</comment>
<keyword evidence="9 12" id="KW-0949">S-adenosyl-L-methionine</keyword>
<keyword evidence="5 12" id="KW-0963">Cytoplasm</keyword>
<reference evidence="15 16" key="1">
    <citation type="submission" date="2022-03" db="EMBL/GenBank/DDBJ databases">
        <title>Complete genome sequence of Lysobacter capsici VKM B-2533 and Lysobacter gummosus 10.1.1, promising sources of lytic agents.</title>
        <authorList>
            <person name="Tarlachkov S.V."/>
            <person name="Kudryakova I.V."/>
            <person name="Afoshin A.S."/>
            <person name="Leontyevskaya E.A."/>
            <person name="Leontyevskaya N.V."/>
        </authorList>
    </citation>
    <scope>NUCLEOTIDE SEQUENCE [LARGE SCALE GENOMIC DNA]</scope>
    <source>
        <strain evidence="15 16">10.1.1</strain>
    </source>
</reference>
<comment type="subcellular location">
    <subcellularLocation>
        <location evidence="1 12">Cytoplasm</location>
    </subcellularLocation>
</comment>
<dbReference type="Proteomes" id="UP000829194">
    <property type="component" value="Chromosome"/>
</dbReference>
<evidence type="ECO:0000256" key="2">
    <source>
        <dbReference type="ARBA" id="ARBA00005528"/>
    </source>
</evidence>
<keyword evidence="6 12" id="KW-0698">rRNA processing</keyword>
<dbReference type="InterPro" id="IPR006700">
    <property type="entry name" value="RsmE"/>
</dbReference>